<proteinExistence type="predicted"/>
<evidence type="ECO:0000313" key="5">
    <source>
        <dbReference type="Proteomes" id="UP001165082"/>
    </source>
</evidence>
<keyword evidence="5" id="KW-1185">Reference proteome</keyword>
<dbReference type="Gene3D" id="3.40.50.300">
    <property type="entry name" value="P-loop containing nucleotide triphosphate hydrolases"/>
    <property type="match status" value="1"/>
</dbReference>
<gene>
    <name evidence="4" type="ORF">TrRE_jg13476</name>
</gene>
<dbReference type="AlphaFoldDB" id="A0A9W7A0K6"/>
<evidence type="ECO:0000256" key="1">
    <source>
        <dbReference type="ARBA" id="ARBA00022741"/>
    </source>
</evidence>
<reference evidence="4" key="1">
    <citation type="submission" date="2022-07" db="EMBL/GenBank/DDBJ databases">
        <title>Genome analysis of Parmales, a sister group of diatoms, reveals the evolutionary specialization of diatoms from phago-mixotrophs to photoautotrophs.</title>
        <authorList>
            <person name="Ban H."/>
            <person name="Sato S."/>
            <person name="Yoshikawa S."/>
            <person name="Kazumasa Y."/>
            <person name="Nakamura Y."/>
            <person name="Ichinomiya M."/>
            <person name="Saitoh K."/>
            <person name="Sato N."/>
            <person name="Blanc-Mathieu R."/>
            <person name="Endo H."/>
            <person name="Kuwata A."/>
            <person name="Ogata H."/>
        </authorList>
    </citation>
    <scope>NUCLEOTIDE SEQUENCE</scope>
</reference>
<keyword evidence="1 3" id="KW-0547">Nucleotide-binding</keyword>
<dbReference type="OrthoDB" id="10316656at2759"/>
<name>A0A9W7A0K6_9STRA</name>
<accession>A0A9W7A0K6</accession>
<feature type="binding site" evidence="3">
    <location>
        <begin position="65"/>
        <end position="68"/>
    </location>
    <ligand>
        <name>GTP</name>
        <dbReference type="ChEBI" id="CHEBI:37565"/>
    </ligand>
</feature>
<organism evidence="4 5">
    <name type="scientific">Triparma retinervis</name>
    <dbReference type="NCBI Taxonomy" id="2557542"/>
    <lineage>
        <taxon>Eukaryota</taxon>
        <taxon>Sar</taxon>
        <taxon>Stramenopiles</taxon>
        <taxon>Ochrophyta</taxon>
        <taxon>Bolidophyceae</taxon>
        <taxon>Parmales</taxon>
        <taxon>Triparmaceae</taxon>
        <taxon>Triparma</taxon>
    </lineage>
</organism>
<dbReference type="InterPro" id="IPR027417">
    <property type="entry name" value="P-loop_NTPase"/>
</dbReference>
<dbReference type="Proteomes" id="UP001165082">
    <property type="component" value="Unassembled WGS sequence"/>
</dbReference>
<comment type="caution">
    <text evidence="4">The sequence shown here is derived from an EMBL/GenBank/DDBJ whole genome shotgun (WGS) entry which is preliminary data.</text>
</comment>
<dbReference type="Pfam" id="PF00025">
    <property type="entry name" value="Arf"/>
    <property type="match status" value="1"/>
</dbReference>
<evidence type="ECO:0000256" key="3">
    <source>
        <dbReference type="PIRSR" id="PIRSR606689-1"/>
    </source>
</evidence>
<sequence length="119" mass="12894">MGGCEGVREAWGDYLALVEGGKGGVIFMIDVTTIEDREGEVKEELEGVLETLRDSGEGQIAVVLNKVDRRDVSLTEVMETLGIEDGEEEGVELKGFKSSVINGVGVEEVFQWLGSSRET</sequence>
<evidence type="ECO:0000256" key="2">
    <source>
        <dbReference type="ARBA" id="ARBA00023134"/>
    </source>
</evidence>
<keyword evidence="2 3" id="KW-0342">GTP-binding</keyword>
<protein>
    <submittedName>
        <fullName evidence="4">Uncharacterized protein</fullName>
    </submittedName>
</protein>
<dbReference type="GO" id="GO:0005525">
    <property type="term" value="F:GTP binding"/>
    <property type="evidence" value="ECO:0007669"/>
    <property type="project" value="UniProtKB-KW"/>
</dbReference>
<dbReference type="SUPFAM" id="SSF52540">
    <property type="entry name" value="P-loop containing nucleoside triphosphate hydrolases"/>
    <property type="match status" value="1"/>
</dbReference>
<dbReference type="InterPro" id="IPR006689">
    <property type="entry name" value="Small_GTPase_ARF/SAR"/>
</dbReference>
<dbReference type="EMBL" id="BRXZ01003877">
    <property type="protein sequence ID" value="GMH63749.1"/>
    <property type="molecule type" value="Genomic_DNA"/>
</dbReference>
<evidence type="ECO:0000313" key="4">
    <source>
        <dbReference type="EMBL" id="GMH63749.1"/>
    </source>
</evidence>
<dbReference type="GO" id="GO:0003924">
    <property type="term" value="F:GTPase activity"/>
    <property type="evidence" value="ECO:0007669"/>
    <property type="project" value="InterPro"/>
</dbReference>
<feature type="binding site" evidence="3">
    <location>
        <position position="3"/>
    </location>
    <ligand>
        <name>GTP</name>
        <dbReference type="ChEBI" id="CHEBI:37565"/>
    </ligand>
</feature>